<name>A0A5C0AUC3_9BURK</name>
<dbReference type="RefSeq" id="WP_148813424.1">
    <property type="nucleotide sequence ID" value="NZ_CP043046.1"/>
</dbReference>
<dbReference type="PRINTS" id="PR00313">
    <property type="entry name" value="CABNDNGRPT"/>
</dbReference>
<dbReference type="KEGG" id="pacr:FXN63_05045"/>
<feature type="domain" description="DUF4214" evidence="1">
    <location>
        <begin position="47"/>
        <end position="92"/>
    </location>
</feature>
<dbReference type="Proteomes" id="UP000325161">
    <property type="component" value="Chromosome"/>
</dbReference>
<sequence length="647" mass="66817">MATPAQQAALVNLYIALFNRAPDAEGFAFWTSALDRGATLDDISVDFVRSTEAATIYPTSQNAEQFVTAFYQSVFGRAPDADGLEFWTRELDAAGGPESPAAKALLVSKIIEIVTTPLPEKPADLSDAQYAETVKDRGTFGTKNVAATKFLESNSNDINAAKQALIPVTTPAPTQPAGKVFDLTTADETLNGGAGNDTFNAPLANGLITLNTGDILDGGEGKDTLNVELASCTYPSPTLRNIETVNVRSLGYSYLNLERASGVTHINVANSDYDVTINNVGDAALSVANQTANVSFNGGTATELSLNLNNVGTNPSVDRMALLLIPSETSISLGYNATYTKHNIVTTDSSVRIIDGADSPAVTEVSVAATGTNRLVLSETDVAAIQTITVSGSGSVSFGGDSLTALTTFTAGDGGVNFSSNNQTASSLTISTGAGQDDIEANAASIVSLNTGAGNDYVYLDGALSATAVVNLGAGDDTIYLTQGAVEGARIYGGDGDDTFVMNAVTHAVNGEGGSVTTLTGGAGTDTYVFRTEIVGTTAGKVTAVITDFKTGEDKIEVQSNNTAYLASEDTFKKASTISTSLEALLVEATAALSGTTLYYVGQFGTDAYLVTDFQTAGYTNVIKLEGVSLAGIVATDMQGQVAYLPV</sequence>
<evidence type="ECO:0000313" key="2">
    <source>
        <dbReference type="EMBL" id="QEI05274.1"/>
    </source>
</evidence>
<dbReference type="Gene3D" id="1.10.3130.20">
    <property type="entry name" value="Phycobilisome linker domain"/>
    <property type="match status" value="1"/>
</dbReference>
<keyword evidence="3" id="KW-1185">Reference proteome</keyword>
<dbReference type="GO" id="GO:0005509">
    <property type="term" value="F:calcium ion binding"/>
    <property type="evidence" value="ECO:0007669"/>
    <property type="project" value="InterPro"/>
</dbReference>
<gene>
    <name evidence="2" type="ORF">FXN63_05045</name>
</gene>
<dbReference type="AlphaFoldDB" id="A0A5C0AUC3"/>
<reference evidence="2 3" key="1">
    <citation type="submission" date="2019-08" db="EMBL/GenBank/DDBJ databases">
        <title>Amphibian skin-associated Pigmentiphaga: genome sequence and occurrence across geography and hosts.</title>
        <authorList>
            <person name="Bletz M.C."/>
            <person name="Bunk B."/>
            <person name="Sproeer C."/>
            <person name="Biwer P."/>
            <person name="Reiter S."/>
            <person name="Rabemananjara F.C.E."/>
            <person name="Schulz S."/>
            <person name="Overmann J."/>
            <person name="Vences M."/>
        </authorList>
    </citation>
    <scope>NUCLEOTIDE SEQUENCE [LARGE SCALE GENOMIC DNA]</scope>
    <source>
        <strain evidence="2 3">Mada1488</strain>
    </source>
</reference>
<protein>
    <submittedName>
        <fullName evidence="2">DUF4214 domain-containing protein</fullName>
    </submittedName>
</protein>
<evidence type="ECO:0000313" key="3">
    <source>
        <dbReference type="Proteomes" id="UP000325161"/>
    </source>
</evidence>
<dbReference type="InterPro" id="IPR038255">
    <property type="entry name" value="PBS_linker_sf"/>
</dbReference>
<proteinExistence type="predicted"/>
<dbReference type="Pfam" id="PF13946">
    <property type="entry name" value="DUF4214"/>
    <property type="match status" value="1"/>
</dbReference>
<dbReference type="Pfam" id="PF00353">
    <property type="entry name" value="HemolysinCabind"/>
    <property type="match status" value="3"/>
</dbReference>
<dbReference type="InterPro" id="IPR025282">
    <property type="entry name" value="DUF4214"/>
</dbReference>
<dbReference type="InterPro" id="IPR001343">
    <property type="entry name" value="Hemolysn_Ca-bd"/>
</dbReference>
<accession>A0A5C0AUC3</accession>
<dbReference type="InterPro" id="IPR011049">
    <property type="entry name" value="Serralysin-like_metalloprot_C"/>
</dbReference>
<evidence type="ECO:0000259" key="1">
    <source>
        <dbReference type="Pfam" id="PF13946"/>
    </source>
</evidence>
<dbReference type="EMBL" id="CP043046">
    <property type="protein sequence ID" value="QEI05274.1"/>
    <property type="molecule type" value="Genomic_DNA"/>
</dbReference>
<organism evidence="2 3">
    <name type="scientific">Pigmentiphaga aceris</name>
    <dbReference type="NCBI Taxonomy" id="1940612"/>
    <lineage>
        <taxon>Bacteria</taxon>
        <taxon>Pseudomonadati</taxon>
        <taxon>Pseudomonadota</taxon>
        <taxon>Betaproteobacteria</taxon>
        <taxon>Burkholderiales</taxon>
        <taxon>Alcaligenaceae</taxon>
        <taxon>Pigmentiphaga</taxon>
    </lineage>
</organism>
<dbReference type="Gene3D" id="2.160.20.160">
    <property type="match status" value="1"/>
</dbReference>
<dbReference type="OrthoDB" id="480426at2"/>
<dbReference type="SUPFAM" id="SSF51120">
    <property type="entry name" value="beta-Roll"/>
    <property type="match status" value="2"/>
</dbReference>